<dbReference type="GO" id="GO:0005524">
    <property type="term" value="F:ATP binding"/>
    <property type="evidence" value="ECO:0007669"/>
    <property type="project" value="UniProtKB-KW"/>
</dbReference>
<reference evidence="13" key="1">
    <citation type="submission" date="2017-03" db="EMBL/GenBank/DDBJ databases">
        <title>Novel pathways for hydrocarbon cycling and metabolic interdependencies in hydrothermal sediment communities.</title>
        <authorList>
            <person name="Dombrowski N."/>
            <person name="Seitz K."/>
            <person name="Teske A."/>
            <person name="Baker B."/>
        </authorList>
    </citation>
    <scope>NUCLEOTIDE SEQUENCE [LARGE SCALE GENOMIC DNA]</scope>
</reference>
<dbReference type="EMBL" id="MZGJ01000010">
    <property type="protein sequence ID" value="OQX51028.1"/>
    <property type="molecule type" value="Genomic_DNA"/>
</dbReference>
<feature type="transmembrane region" description="Helical" evidence="10">
    <location>
        <begin position="857"/>
        <end position="877"/>
    </location>
</feature>
<feature type="transmembrane region" description="Helical" evidence="10">
    <location>
        <begin position="56"/>
        <end position="74"/>
    </location>
</feature>
<dbReference type="GO" id="GO:0005886">
    <property type="term" value="C:plasma membrane"/>
    <property type="evidence" value="ECO:0007669"/>
    <property type="project" value="UniProtKB-SubCell"/>
</dbReference>
<evidence type="ECO:0000313" key="13">
    <source>
        <dbReference type="Proteomes" id="UP000192520"/>
    </source>
</evidence>
<comment type="similarity">
    <text evidence="2">Belongs to the cation transport ATPase (P-type) (TC 3.A.3) family. Type IIA subfamily.</text>
</comment>
<dbReference type="InterPro" id="IPR001757">
    <property type="entry name" value="P_typ_ATPase"/>
</dbReference>
<organism evidence="12 13">
    <name type="scientific">candidate division CPR3 bacterium 4484_211</name>
    <dbReference type="NCBI Taxonomy" id="1968527"/>
    <lineage>
        <taxon>Bacteria</taxon>
        <taxon>Bacteria division CPR3</taxon>
    </lineage>
</organism>
<dbReference type="Pfam" id="PF00689">
    <property type="entry name" value="Cation_ATPase_C"/>
    <property type="match status" value="1"/>
</dbReference>
<dbReference type="SMART" id="SM00831">
    <property type="entry name" value="Cation_ATPase_N"/>
    <property type="match status" value="1"/>
</dbReference>
<feature type="transmembrane region" description="Helical" evidence="10">
    <location>
        <begin position="760"/>
        <end position="782"/>
    </location>
</feature>
<evidence type="ECO:0000256" key="3">
    <source>
        <dbReference type="ARBA" id="ARBA00022475"/>
    </source>
</evidence>
<dbReference type="InterPro" id="IPR023214">
    <property type="entry name" value="HAD_sf"/>
</dbReference>
<evidence type="ECO:0000256" key="10">
    <source>
        <dbReference type="SAM" id="Phobius"/>
    </source>
</evidence>
<dbReference type="Proteomes" id="UP000192520">
    <property type="component" value="Unassembled WGS sequence"/>
</dbReference>
<feature type="domain" description="Cation-transporting P-type ATPase N-terminal" evidence="11">
    <location>
        <begin position="2"/>
        <end position="76"/>
    </location>
</feature>
<sequence>MHDHALSISEIQKELKVNPKQGLFQEEAQARLKKFGLNQLPEEKLPTSLEIFISQFKSPLVYILLFAALISIVLQHWGDTLVIAFALFLNTILGFIQEKKALNILSKLKKLVHFRAKLIRDSRETAVPAEEVVPGDLLILEAGDRVVADARLIKENDLEVIEAALTGESAPSEKNTGCLPTDTPVADRENMVFAGTVVSKGRGQAIVVATGKNTELGKIALLVSETKDEKTPLQEQLSRFSGFLTRLVSALCLFIFVIGVWQGKDWFEMLTTSIAIAVAAIPEGLLVALTAVLALGMQRILRRQGLVRKLIAAETLGSTSVICSDKTGTLTKGEMQMVSINLPNQPRDVDISPQDEHKARAWVFKISVLCNNAIVQNREEKPAHWKIIGSPTERALLLASAQAGNNLALLKEKNPRLGELPFNENRKFMATLNLDKSQNKKFLLVKGAPELILKRATRIYESGNPIPLTQDQKQSLLENIEKLSAKGLRILGMGYKEWALDKNEIEEKDANDLIYIAFVSLRDPLREDARQTIDLCRKAGITPVIVTGDHLLTAKEVAREAGIVLEPNNMIEGKELEKLSDEELASRVRDIKLYARVTPTHKLRIIDAWQKEGEVVAMTGDGVNDAPALKKADIGVALGSGTEVAKEASDLVLLDDKFSTIVAAIKEGRVIFDNLRKIITYLLADAFSEMVLITGTLLMHLFSGIELPTPILAGQILWINLITDGLPNLALTVEPQEKDIMNFPPRKKGEDILNLEMKTIIFVISLFTDLILFGLFVFLWRSQIAPRLLRSIMFGALGIDSLFYVFSCKSLRRPLWKTNPFSNRWLVGAIGGGWLLQLLPFYYPPLRSILKTVPLPAHYWIILIGIALFKVFCIELVKEVFIHREKNTN</sequence>
<dbReference type="SFLD" id="SFLDF00027">
    <property type="entry name" value="p-type_atpase"/>
    <property type="match status" value="1"/>
</dbReference>
<evidence type="ECO:0000256" key="1">
    <source>
        <dbReference type="ARBA" id="ARBA00004651"/>
    </source>
</evidence>
<dbReference type="InterPro" id="IPR006068">
    <property type="entry name" value="ATPase_P-typ_cation-transptr_C"/>
</dbReference>
<protein>
    <recommendedName>
        <fullName evidence="11">Cation-transporting P-type ATPase N-terminal domain-containing protein</fullName>
    </recommendedName>
</protein>
<dbReference type="AlphaFoldDB" id="A0A1W9NY25"/>
<keyword evidence="6" id="KW-0067">ATP-binding</keyword>
<keyword evidence="8 10" id="KW-1133">Transmembrane helix</keyword>
<dbReference type="PANTHER" id="PTHR43294">
    <property type="entry name" value="SODIUM/POTASSIUM-TRANSPORTING ATPASE SUBUNIT ALPHA"/>
    <property type="match status" value="1"/>
</dbReference>
<dbReference type="Gene3D" id="2.70.150.10">
    <property type="entry name" value="Calcium-transporting ATPase, cytoplasmic transduction domain A"/>
    <property type="match status" value="1"/>
</dbReference>
<dbReference type="SUPFAM" id="SSF56784">
    <property type="entry name" value="HAD-like"/>
    <property type="match status" value="1"/>
</dbReference>
<dbReference type="SUPFAM" id="SSF81653">
    <property type="entry name" value="Calcium ATPase, transduction domain A"/>
    <property type="match status" value="1"/>
</dbReference>
<dbReference type="PROSITE" id="PS00154">
    <property type="entry name" value="ATPASE_E1_E2"/>
    <property type="match status" value="1"/>
</dbReference>
<dbReference type="Gene3D" id="1.20.1110.10">
    <property type="entry name" value="Calcium-transporting ATPase, transmembrane domain"/>
    <property type="match status" value="1"/>
</dbReference>
<feature type="transmembrane region" description="Helical" evidence="10">
    <location>
        <begin position="826"/>
        <end position="845"/>
    </location>
</feature>
<keyword evidence="7" id="KW-1278">Translocase</keyword>
<keyword evidence="3" id="KW-1003">Cell membrane</keyword>
<evidence type="ECO:0000259" key="11">
    <source>
        <dbReference type="SMART" id="SM00831"/>
    </source>
</evidence>
<keyword evidence="5" id="KW-0547">Nucleotide-binding</keyword>
<dbReference type="SFLD" id="SFLDG00002">
    <property type="entry name" value="C1.7:_P-type_atpase_like"/>
    <property type="match status" value="1"/>
</dbReference>
<dbReference type="PRINTS" id="PR00119">
    <property type="entry name" value="CATATPASE"/>
</dbReference>
<dbReference type="InterPro" id="IPR059000">
    <property type="entry name" value="ATPase_P-type_domA"/>
</dbReference>
<dbReference type="InterPro" id="IPR018303">
    <property type="entry name" value="ATPase_P-typ_P_site"/>
</dbReference>
<evidence type="ECO:0000256" key="6">
    <source>
        <dbReference type="ARBA" id="ARBA00022840"/>
    </source>
</evidence>
<dbReference type="InterPro" id="IPR044492">
    <property type="entry name" value="P_typ_ATPase_HD_dom"/>
</dbReference>
<feature type="transmembrane region" description="Helical" evidence="10">
    <location>
        <begin position="274"/>
        <end position="295"/>
    </location>
</feature>
<dbReference type="InterPro" id="IPR036412">
    <property type="entry name" value="HAD-like_sf"/>
</dbReference>
<evidence type="ECO:0000256" key="8">
    <source>
        <dbReference type="ARBA" id="ARBA00022989"/>
    </source>
</evidence>
<dbReference type="InterPro" id="IPR050510">
    <property type="entry name" value="Cation_transp_ATPase_P-type"/>
</dbReference>
<feature type="transmembrane region" description="Helical" evidence="10">
    <location>
        <begin position="243"/>
        <end position="262"/>
    </location>
</feature>
<dbReference type="PANTHER" id="PTHR43294:SF21">
    <property type="entry name" value="CATION TRANSPORTING ATPASE"/>
    <property type="match status" value="1"/>
</dbReference>
<dbReference type="GO" id="GO:0016887">
    <property type="term" value="F:ATP hydrolysis activity"/>
    <property type="evidence" value="ECO:0007669"/>
    <property type="project" value="InterPro"/>
</dbReference>
<proteinExistence type="inferred from homology"/>
<dbReference type="Gene3D" id="3.40.1110.10">
    <property type="entry name" value="Calcium-transporting ATPase, cytoplasmic domain N"/>
    <property type="match status" value="1"/>
</dbReference>
<dbReference type="SFLD" id="SFLDS00003">
    <property type="entry name" value="Haloacid_Dehalogenase"/>
    <property type="match status" value="1"/>
</dbReference>
<dbReference type="PRINTS" id="PR00120">
    <property type="entry name" value="HATPASE"/>
</dbReference>
<dbReference type="Pfam" id="PF08282">
    <property type="entry name" value="Hydrolase_3"/>
    <property type="match status" value="1"/>
</dbReference>
<dbReference type="Pfam" id="PF00122">
    <property type="entry name" value="E1-E2_ATPase"/>
    <property type="match status" value="1"/>
</dbReference>
<gene>
    <name evidence="12" type="ORF">B5M47_02290</name>
</gene>
<dbReference type="SUPFAM" id="SSF81660">
    <property type="entry name" value="Metal cation-transporting ATPase, ATP-binding domain N"/>
    <property type="match status" value="1"/>
</dbReference>
<evidence type="ECO:0000313" key="12">
    <source>
        <dbReference type="EMBL" id="OQX51028.1"/>
    </source>
</evidence>
<feature type="transmembrane region" description="Helical" evidence="10">
    <location>
        <begin position="788"/>
        <end position="806"/>
    </location>
</feature>
<accession>A0A1W9NY25</accession>
<dbReference type="FunFam" id="3.40.50.1000:FF:000001">
    <property type="entry name" value="Phospholipid-transporting ATPase IC"/>
    <property type="match status" value="1"/>
</dbReference>
<evidence type="ECO:0000256" key="5">
    <source>
        <dbReference type="ARBA" id="ARBA00022741"/>
    </source>
</evidence>
<evidence type="ECO:0000256" key="4">
    <source>
        <dbReference type="ARBA" id="ARBA00022692"/>
    </source>
</evidence>
<dbReference type="InterPro" id="IPR023299">
    <property type="entry name" value="ATPase_P-typ_cyto_dom_N"/>
</dbReference>
<dbReference type="Pfam" id="PF13246">
    <property type="entry name" value="Cation_ATPase"/>
    <property type="match status" value="1"/>
</dbReference>
<dbReference type="Gene3D" id="3.40.50.1000">
    <property type="entry name" value="HAD superfamily/HAD-like"/>
    <property type="match status" value="1"/>
</dbReference>
<evidence type="ECO:0000256" key="2">
    <source>
        <dbReference type="ARBA" id="ARBA00005675"/>
    </source>
</evidence>
<dbReference type="InterPro" id="IPR004014">
    <property type="entry name" value="ATPase_P-typ_cation-transptr_N"/>
</dbReference>
<dbReference type="Pfam" id="PF00690">
    <property type="entry name" value="Cation_ATPase_N"/>
    <property type="match status" value="1"/>
</dbReference>
<dbReference type="STRING" id="1968527.B5M47_02290"/>
<evidence type="ECO:0000256" key="9">
    <source>
        <dbReference type="ARBA" id="ARBA00023136"/>
    </source>
</evidence>
<keyword evidence="9 10" id="KW-0472">Membrane</keyword>
<dbReference type="InterPro" id="IPR008250">
    <property type="entry name" value="ATPase_P-typ_transduc_dom_A_sf"/>
</dbReference>
<evidence type="ECO:0000256" key="7">
    <source>
        <dbReference type="ARBA" id="ARBA00022967"/>
    </source>
</evidence>
<feature type="transmembrane region" description="Helical" evidence="10">
    <location>
        <begin position="80"/>
        <end position="96"/>
    </location>
</feature>
<name>A0A1W9NY25_UNCC3</name>
<dbReference type="NCBIfam" id="TIGR01494">
    <property type="entry name" value="ATPase_P-type"/>
    <property type="match status" value="2"/>
</dbReference>
<keyword evidence="4 10" id="KW-0812">Transmembrane</keyword>
<comment type="caution">
    <text evidence="12">The sequence shown here is derived from an EMBL/GenBank/DDBJ whole genome shotgun (WGS) entry which is preliminary data.</text>
</comment>
<dbReference type="SUPFAM" id="SSF81665">
    <property type="entry name" value="Calcium ATPase, transmembrane domain M"/>
    <property type="match status" value="1"/>
</dbReference>
<dbReference type="InterPro" id="IPR023298">
    <property type="entry name" value="ATPase_P-typ_TM_dom_sf"/>
</dbReference>
<comment type="subcellular location">
    <subcellularLocation>
        <location evidence="1">Cell membrane</location>
        <topology evidence="1">Multi-pass membrane protein</topology>
    </subcellularLocation>
</comment>